<dbReference type="EMBL" id="VBSP01000001">
    <property type="protein sequence ID" value="TLQ49541.1"/>
    <property type="molecule type" value="Genomic_DNA"/>
</dbReference>
<feature type="transmembrane region" description="Helical" evidence="6">
    <location>
        <begin position="182"/>
        <end position="199"/>
    </location>
</feature>
<keyword evidence="3 6" id="KW-0812">Transmembrane</keyword>
<evidence type="ECO:0000313" key="9">
    <source>
        <dbReference type="Proteomes" id="UP000306420"/>
    </source>
</evidence>
<keyword evidence="2" id="KW-1003">Cell membrane</keyword>
<feature type="transmembrane region" description="Helical" evidence="6">
    <location>
        <begin position="130"/>
        <end position="151"/>
    </location>
</feature>
<keyword evidence="10" id="KW-1185">Reference proteome</keyword>
<dbReference type="OrthoDB" id="9778389at2"/>
<evidence type="ECO:0000256" key="3">
    <source>
        <dbReference type="ARBA" id="ARBA00022692"/>
    </source>
</evidence>
<sequence>MSIYFSAVYQGILWGIMGLGLYISFRILRFADLTSEASFTLGAASAVTLITMGVNPIVATFASIITGMLAGLVTGILTTYFDIPALLASIISLTGFYSINLRVMGSPNLSLRGFDTIYSYLSEAIESVQYQRAIVGLIVVLLVILFMTYLFKTDLGQAIIATGDNEIMAASFGIKTNTMKRLALMFANGFIALSGALVAQDNGFSDVQMGTGTVVVAMSSIVIGEVIFRKQMKLSGRFISIVVGSVIYRLIIVFVLQLGFNPNDFRLISALVLAIFLALPAISKKMGLNKAKLGKL</sequence>
<keyword evidence="5 6" id="KW-0472">Membrane</keyword>
<feature type="transmembrane region" description="Helical" evidence="6">
    <location>
        <begin position="240"/>
        <end position="259"/>
    </location>
</feature>
<feature type="transmembrane region" description="Helical" evidence="6">
    <location>
        <begin position="211"/>
        <end position="228"/>
    </location>
</feature>
<feature type="transmembrane region" description="Helical" evidence="6">
    <location>
        <begin position="6"/>
        <end position="25"/>
    </location>
</feature>
<dbReference type="PANTHER" id="PTHR32196">
    <property type="entry name" value="ABC TRANSPORTER PERMEASE PROTEIN YPHD-RELATED-RELATED"/>
    <property type="match status" value="1"/>
</dbReference>
<evidence type="ECO:0000256" key="5">
    <source>
        <dbReference type="ARBA" id="ARBA00023136"/>
    </source>
</evidence>
<feature type="transmembrane region" description="Helical" evidence="6">
    <location>
        <begin position="37"/>
        <end position="54"/>
    </location>
</feature>
<comment type="caution">
    <text evidence="8">The sequence shown here is derived from an EMBL/GenBank/DDBJ whole genome shotgun (WGS) entry which is preliminary data.</text>
</comment>
<evidence type="ECO:0000313" key="7">
    <source>
        <dbReference type="EMBL" id="MBG9978944.1"/>
    </source>
</evidence>
<evidence type="ECO:0000256" key="2">
    <source>
        <dbReference type="ARBA" id="ARBA00022475"/>
    </source>
</evidence>
<dbReference type="GO" id="GO:0022857">
    <property type="term" value="F:transmembrane transporter activity"/>
    <property type="evidence" value="ECO:0007669"/>
    <property type="project" value="InterPro"/>
</dbReference>
<name>A0A5R9EKN0_9LACT</name>
<evidence type="ECO:0000256" key="1">
    <source>
        <dbReference type="ARBA" id="ARBA00004651"/>
    </source>
</evidence>
<evidence type="ECO:0000256" key="4">
    <source>
        <dbReference type="ARBA" id="ARBA00022989"/>
    </source>
</evidence>
<gene>
    <name evidence="8" type="ORF">FEZ33_00735</name>
    <name evidence="7" type="ORF">HYQ42_09090</name>
</gene>
<organism evidence="8 9">
    <name type="scientific">Ruoffia tabacinasalis</name>
    <dbReference type="NCBI Taxonomy" id="87458"/>
    <lineage>
        <taxon>Bacteria</taxon>
        <taxon>Bacillati</taxon>
        <taxon>Bacillota</taxon>
        <taxon>Bacilli</taxon>
        <taxon>Lactobacillales</taxon>
        <taxon>Aerococcaceae</taxon>
        <taxon>Ruoffia</taxon>
    </lineage>
</organism>
<dbReference type="Pfam" id="PF02653">
    <property type="entry name" value="BPD_transp_2"/>
    <property type="match status" value="1"/>
</dbReference>
<dbReference type="RefSeq" id="WP_138403463.1">
    <property type="nucleotide sequence ID" value="NZ_JACCEL010000023.1"/>
</dbReference>
<dbReference type="Proteomes" id="UP000306420">
    <property type="component" value="Unassembled WGS sequence"/>
</dbReference>
<reference evidence="8 9" key="1">
    <citation type="submission" date="2019-05" db="EMBL/GenBank/DDBJ databases">
        <title>The metagenome of a microbial culture collection derived from dairy environment covers the genomic content of the human microbiome.</title>
        <authorList>
            <person name="Roder T."/>
            <person name="Wuthrich D."/>
            <person name="Sattari Z."/>
            <person name="Von Ah U."/>
            <person name="Bar C."/>
            <person name="Ronchi F."/>
            <person name="Macpherson A.J."/>
            <person name="Ganal-Vonarburg S.C."/>
            <person name="Bruggmann R."/>
            <person name="Vergeres G."/>
        </authorList>
    </citation>
    <scope>NUCLEOTIDE SEQUENCE [LARGE SCALE GENOMIC DNA]</scope>
    <source>
        <strain evidence="8 9">FAM 24227</strain>
    </source>
</reference>
<dbReference type="Proteomes" id="UP000823401">
    <property type="component" value="Unassembled WGS sequence"/>
</dbReference>
<evidence type="ECO:0000313" key="10">
    <source>
        <dbReference type="Proteomes" id="UP000823401"/>
    </source>
</evidence>
<feature type="transmembrane region" description="Helical" evidence="6">
    <location>
        <begin position="265"/>
        <end position="282"/>
    </location>
</feature>
<keyword evidence="4 6" id="KW-1133">Transmembrane helix</keyword>
<dbReference type="InterPro" id="IPR001851">
    <property type="entry name" value="ABC_transp_permease"/>
</dbReference>
<proteinExistence type="predicted"/>
<dbReference type="CDD" id="cd06574">
    <property type="entry name" value="TM_PBP1_branched-chain-AA_like"/>
    <property type="match status" value="1"/>
</dbReference>
<dbReference type="AlphaFoldDB" id="A0A5R9EKN0"/>
<dbReference type="GO" id="GO:0005886">
    <property type="term" value="C:plasma membrane"/>
    <property type="evidence" value="ECO:0007669"/>
    <property type="project" value="UniProtKB-SubCell"/>
</dbReference>
<dbReference type="EMBL" id="JACCEL010000023">
    <property type="protein sequence ID" value="MBG9978944.1"/>
    <property type="molecule type" value="Genomic_DNA"/>
</dbReference>
<comment type="subcellular location">
    <subcellularLocation>
        <location evidence="1">Cell membrane</location>
        <topology evidence="1">Multi-pass membrane protein</topology>
    </subcellularLocation>
</comment>
<evidence type="ECO:0000313" key="8">
    <source>
        <dbReference type="EMBL" id="TLQ49541.1"/>
    </source>
</evidence>
<dbReference type="PANTHER" id="PTHR32196:SF69">
    <property type="entry name" value="BRANCHED-CHAIN AMINO ACID TRANSPORT SYSTEM, PERMEASE PROTEIN"/>
    <property type="match status" value="1"/>
</dbReference>
<protein>
    <submittedName>
        <fullName evidence="8">ABC transporter permease</fullName>
    </submittedName>
</protein>
<reference evidence="7 10" key="2">
    <citation type="submission" date="2020-07" db="EMBL/GenBank/DDBJ databases">
        <title>Facklamia lactis sp. nov., isolated from raw milk.</title>
        <authorList>
            <person name="Doll E.V."/>
            <person name="Huptas C."/>
            <person name="Staib L."/>
            <person name="Wenning M."/>
            <person name="Scherer S."/>
        </authorList>
    </citation>
    <scope>NUCLEOTIDE SEQUENCE [LARGE SCALE GENOMIC DNA]</scope>
    <source>
        <strain evidence="7 10">DSM 104272</strain>
    </source>
</reference>
<accession>A0A5R9EKN0</accession>
<evidence type="ECO:0000256" key="6">
    <source>
        <dbReference type="SAM" id="Phobius"/>
    </source>
</evidence>